<dbReference type="NCBIfam" id="NF010001">
    <property type="entry name" value="PRK13474.1"/>
    <property type="match status" value="1"/>
</dbReference>
<evidence type="ECO:0000256" key="1">
    <source>
        <dbReference type="ARBA" id="ARBA00004167"/>
    </source>
</evidence>
<evidence type="ECO:0000256" key="7">
    <source>
        <dbReference type="ARBA" id="ARBA00022723"/>
    </source>
</evidence>
<keyword evidence="5 18" id="KW-0812">Transmembrane</keyword>
<keyword evidence="6" id="KW-0001">2Fe-2S</keyword>
<evidence type="ECO:0000256" key="18">
    <source>
        <dbReference type="SAM" id="Phobius"/>
    </source>
</evidence>
<dbReference type="PROSITE" id="PS51296">
    <property type="entry name" value="RIESKE"/>
    <property type="match status" value="1"/>
</dbReference>
<dbReference type="Pfam" id="PF00355">
    <property type="entry name" value="Rieske"/>
    <property type="match status" value="1"/>
</dbReference>
<evidence type="ECO:0000256" key="15">
    <source>
        <dbReference type="ARBA" id="ARBA00034078"/>
    </source>
</evidence>
<dbReference type="Gene3D" id="2.102.10.10">
    <property type="entry name" value="Rieske [2Fe-2S] iron-sulphur domain"/>
    <property type="match status" value="1"/>
</dbReference>
<keyword evidence="14" id="KW-1015">Disulfide bond</keyword>
<keyword evidence="10 18" id="KW-1133">Transmembrane helix</keyword>
<dbReference type="PRINTS" id="PR00162">
    <property type="entry name" value="RIESKE"/>
</dbReference>
<dbReference type="GO" id="GO:0009496">
    <property type="term" value="F:plastoquinol--plastocyanin reductase activity"/>
    <property type="evidence" value="ECO:0007669"/>
    <property type="project" value="UniProtKB-EC"/>
</dbReference>
<dbReference type="EMBL" id="KV918901">
    <property type="protein sequence ID" value="OSX75495.1"/>
    <property type="molecule type" value="Genomic_DNA"/>
</dbReference>
<keyword evidence="13 18" id="KW-0472">Membrane</keyword>
<evidence type="ECO:0000256" key="5">
    <source>
        <dbReference type="ARBA" id="ARBA00022692"/>
    </source>
</evidence>
<dbReference type="InterPro" id="IPR057415">
    <property type="entry name" value="TM_PetC"/>
</dbReference>
<dbReference type="Pfam" id="PF25471">
    <property type="entry name" value="TM_PetC"/>
    <property type="match status" value="1"/>
</dbReference>
<comment type="cofactor">
    <cofactor evidence="15">
        <name>[2Fe-2S] cluster</name>
        <dbReference type="ChEBI" id="CHEBI:190135"/>
    </cofactor>
</comment>
<dbReference type="OrthoDB" id="1637982at2759"/>
<name>A0A1X6P412_PORUM</name>
<sequence length="212" mass="22374">MNGVAVTARHPPASATVTAPHPPRAARAPRMATASSEEPMVPDMNKRNTMNLLLAGAATTVALAALGPYTYFFVPKSAGGTGGGLAARDAAGSVLKAQPYLASHAAGSRELVLGLQGEATWLIVDTDKALEPFALNAVCTHLGCVVPWVPAENKFKCPCHGSQYDRNGKVIRGPAPLSLALEHVDVSGDGEIVLSSWKDEDFRTGEMPWWKF</sequence>
<dbReference type="Gene3D" id="1.20.5.700">
    <property type="entry name" value="Single helix bin"/>
    <property type="match status" value="1"/>
</dbReference>
<evidence type="ECO:0000256" key="10">
    <source>
        <dbReference type="ARBA" id="ARBA00022989"/>
    </source>
</evidence>
<gene>
    <name evidence="20" type="ORF">BU14_0234s0022</name>
</gene>
<comment type="subcellular location">
    <subcellularLocation>
        <location evidence="1">Membrane</location>
        <topology evidence="1">Single-pass membrane protein</topology>
    </subcellularLocation>
</comment>
<keyword evidence="7" id="KW-0479">Metal-binding</keyword>
<dbReference type="GO" id="GO:0016020">
    <property type="term" value="C:membrane"/>
    <property type="evidence" value="ECO:0007669"/>
    <property type="project" value="UniProtKB-SubCell"/>
</dbReference>
<evidence type="ECO:0000256" key="14">
    <source>
        <dbReference type="ARBA" id="ARBA00023157"/>
    </source>
</evidence>
<feature type="transmembrane region" description="Helical" evidence="18">
    <location>
        <begin position="52"/>
        <end position="72"/>
    </location>
</feature>
<evidence type="ECO:0000256" key="17">
    <source>
        <dbReference type="SAM" id="MobiDB-lite"/>
    </source>
</evidence>
<comment type="similarity">
    <text evidence="2">Belongs to the Rieske iron-sulfur protein family.</text>
</comment>
<accession>A0A1X6P412</accession>
<dbReference type="AlphaFoldDB" id="A0A1X6P412"/>
<dbReference type="InterPro" id="IPR017941">
    <property type="entry name" value="Rieske_2Fe-2S"/>
</dbReference>
<dbReference type="InterPro" id="IPR014349">
    <property type="entry name" value="Rieske_Fe-S_prot"/>
</dbReference>
<evidence type="ECO:0000256" key="8">
    <source>
        <dbReference type="ARBA" id="ARBA00022967"/>
    </source>
</evidence>
<organism evidence="20 21">
    <name type="scientific">Porphyra umbilicalis</name>
    <name type="common">Purple laver</name>
    <name type="synonym">Red alga</name>
    <dbReference type="NCBI Taxonomy" id="2786"/>
    <lineage>
        <taxon>Eukaryota</taxon>
        <taxon>Rhodophyta</taxon>
        <taxon>Bangiophyceae</taxon>
        <taxon>Bangiales</taxon>
        <taxon>Bangiaceae</taxon>
        <taxon>Porphyra</taxon>
    </lineage>
</organism>
<keyword evidence="9" id="KW-0249">Electron transport</keyword>
<comment type="catalytic activity">
    <reaction evidence="16">
        <text>2 oxidized [plastocyanin] + a plastoquinol + 2 H(+)(in) = 2 reduced [plastocyanin] + a plastoquinone + 4 H(+)(out)</text>
        <dbReference type="Rhea" id="RHEA:22148"/>
        <dbReference type="Rhea" id="RHEA-COMP:9561"/>
        <dbReference type="Rhea" id="RHEA-COMP:9562"/>
        <dbReference type="Rhea" id="RHEA-COMP:10039"/>
        <dbReference type="Rhea" id="RHEA-COMP:10040"/>
        <dbReference type="ChEBI" id="CHEBI:15378"/>
        <dbReference type="ChEBI" id="CHEBI:17757"/>
        <dbReference type="ChEBI" id="CHEBI:29036"/>
        <dbReference type="ChEBI" id="CHEBI:49552"/>
        <dbReference type="ChEBI" id="CHEBI:62192"/>
        <dbReference type="EC" id="7.1.1.6"/>
    </reaction>
</comment>
<protein>
    <recommendedName>
        <fullName evidence="3">plastoquinol--plastocyanin reductase</fullName>
        <ecNumber evidence="3">7.1.1.6</ecNumber>
    </recommendedName>
</protein>
<keyword evidence="8" id="KW-1278">Translocase</keyword>
<evidence type="ECO:0000256" key="6">
    <source>
        <dbReference type="ARBA" id="ARBA00022714"/>
    </source>
</evidence>
<feature type="domain" description="Rieske" evidence="19">
    <location>
        <begin position="97"/>
        <end position="193"/>
    </location>
</feature>
<feature type="region of interest" description="Disordered" evidence="17">
    <location>
        <begin position="1"/>
        <end position="43"/>
    </location>
</feature>
<evidence type="ECO:0000256" key="16">
    <source>
        <dbReference type="ARBA" id="ARBA00047828"/>
    </source>
</evidence>
<keyword evidence="21" id="KW-1185">Reference proteome</keyword>
<dbReference type="EC" id="7.1.1.6" evidence="3"/>
<evidence type="ECO:0000256" key="12">
    <source>
        <dbReference type="ARBA" id="ARBA00023014"/>
    </source>
</evidence>
<keyword evidence="11" id="KW-0408">Iron</keyword>
<evidence type="ECO:0000256" key="13">
    <source>
        <dbReference type="ARBA" id="ARBA00023136"/>
    </source>
</evidence>
<keyword evidence="12" id="KW-0411">Iron-sulfur</keyword>
<dbReference type="Proteomes" id="UP000218209">
    <property type="component" value="Unassembled WGS sequence"/>
</dbReference>
<evidence type="ECO:0000256" key="3">
    <source>
        <dbReference type="ARBA" id="ARBA00012952"/>
    </source>
</evidence>
<dbReference type="InterPro" id="IPR005805">
    <property type="entry name" value="Rieske_Fe-S_prot_C"/>
</dbReference>
<evidence type="ECO:0000256" key="9">
    <source>
        <dbReference type="ARBA" id="ARBA00022982"/>
    </source>
</evidence>
<evidence type="ECO:0000256" key="2">
    <source>
        <dbReference type="ARBA" id="ARBA00010651"/>
    </source>
</evidence>
<feature type="compositionally biased region" description="Low complexity" evidence="17">
    <location>
        <begin position="15"/>
        <end position="34"/>
    </location>
</feature>
<evidence type="ECO:0000256" key="11">
    <source>
        <dbReference type="ARBA" id="ARBA00023004"/>
    </source>
</evidence>
<dbReference type="InterPro" id="IPR036922">
    <property type="entry name" value="Rieske_2Fe-2S_sf"/>
</dbReference>
<evidence type="ECO:0000256" key="4">
    <source>
        <dbReference type="ARBA" id="ARBA00022448"/>
    </source>
</evidence>
<keyword evidence="4" id="KW-0813">Transport</keyword>
<dbReference type="SUPFAM" id="SSF50022">
    <property type="entry name" value="ISP domain"/>
    <property type="match status" value="1"/>
</dbReference>
<dbReference type="PANTHER" id="PTHR10134">
    <property type="entry name" value="CYTOCHROME B-C1 COMPLEX SUBUNIT RIESKE, MITOCHONDRIAL"/>
    <property type="match status" value="1"/>
</dbReference>
<evidence type="ECO:0000259" key="19">
    <source>
        <dbReference type="PROSITE" id="PS51296"/>
    </source>
</evidence>
<dbReference type="GO" id="GO:0046872">
    <property type="term" value="F:metal ion binding"/>
    <property type="evidence" value="ECO:0007669"/>
    <property type="project" value="UniProtKB-KW"/>
</dbReference>
<proteinExistence type="inferred from homology"/>
<dbReference type="GO" id="GO:0051537">
    <property type="term" value="F:2 iron, 2 sulfur cluster binding"/>
    <property type="evidence" value="ECO:0007669"/>
    <property type="project" value="UniProtKB-KW"/>
</dbReference>
<evidence type="ECO:0000313" key="21">
    <source>
        <dbReference type="Proteomes" id="UP000218209"/>
    </source>
</evidence>
<reference evidence="20 21" key="1">
    <citation type="submission" date="2017-03" db="EMBL/GenBank/DDBJ databases">
        <title>WGS assembly of Porphyra umbilicalis.</title>
        <authorList>
            <person name="Brawley S.H."/>
            <person name="Blouin N.A."/>
            <person name="Ficko-Blean E."/>
            <person name="Wheeler G.L."/>
            <person name="Lohr M."/>
            <person name="Goodson H.V."/>
            <person name="Jenkins J.W."/>
            <person name="Blaby-Haas C.E."/>
            <person name="Helliwell K.E."/>
            <person name="Chan C."/>
            <person name="Marriage T."/>
            <person name="Bhattacharya D."/>
            <person name="Klein A.S."/>
            <person name="Badis Y."/>
            <person name="Brodie J."/>
            <person name="Cao Y."/>
            <person name="Collen J."/>
            <person name="Dittami S.M."/>
            <person name="Gachon C.M."/>
            <person name="Green B.R."/>
            <person name="Karpowicz S."/>
            <person name="Kim J.W."/>
            <person name="Kudahl U."/>
            <person name="Lin S."/>
            <person name="Michel G."/>
            <person name="Mittag M."/>
            <person name="Olson B.J."/>
            <person name="Pangilinan J."/>
            <person name="Peng Y."/>
            <person name="Qiu H."/>
            <person name="Shu S."/>
            <person name="Singer J.T."/>
            <person name="Smith A.G."/>
            <person name="Sprecher B.N."/>
            <person name="Wagner V."/>
            <person name="Wang W."/>
            <person name="Wang Z.-Y."/>
            <person name="Yan J."/>
            <person name="Yarish C."/>
            <person name="Zoeuner-Riek S."/>
            <person name="Zhuang Y."/>
            <person name="Zou Y."/>
            <person name="Lindquist E.A."/>
            <person name="Grimwood J."/>
            <person name="Barry K."/>
            <person name="Rokhsar D.S."/>
            <person name="Schmutz J."/>
            <person name="Stiller J.W."/>
            <person name="Grossman A.R."/>
            <person name="Prochnik S.E."/>
        </authorList>
    </citation>
    <scope>NUCLEOTIDE SEQUENCE [LARGE SCALE GENOMIC DNA]</scope>
    <source>
        <strain evidence="20">4086291</strain>
    </source>
</reference>
<evidence type="ECO:0000313" key="20">
    <source>
        <dbReference type="EMBL" id="OSX75495.1"/>
    </source>
</evidence>